<reference evidence="2" key="1">
    <citation type="submission" date="2023-06" db="EMBL/GenBank/DDBJ databases">
        <title>Survivors Of The Sea: Transcriptome response of Skeletonema marinoi to long-term dormancy.</title>
        <authorList>
            <person name="Pinder M.I.M."/>
            <person name="Kourtchenko O."/>
            <person name="Robertson E.K."/>
            <person name="Larsson T."/>
            <person name="Maumus F."/>
            <person name="Osuna-Cruz C.M."/>
            <person name="Vancaester E."/>
            <person name="Stenow R."/>
            <person name="Vandepoele K."/>
            <person name="Ploug H."/>
            <person name="Bruchert V."/>
            <person name="Godhe A."/>
            <person name="Topel M."/>
        </authorList>
    </citation>
    <scope>NUCLEOTIDE SEQUENCE</scope>
    <source>
        <strain evidence="2">R05AC</strain>
    </source>
</reference>
<dbReference type="AlphaFoldDB" id="A0AAD8YAC5"/>
<dbReference type="Proteomes" id="UP001224775">
    <property type="component" value="Unassembled WGS sequence"/>
</dbReference>
<comment type="caution">
    <text evidence="2">The sequence shown here is derived from an EMBL/GenBank/DDBJ whole genome shotgun (WGS) entry which is preliminary data.</text>
</comment>
<organism evidence="2 3">
    <name type="scientific">Skeletonema marinoi</name>
    <dbReference type="NCBI Taxonomy" id="267567"/>
    <lineage>
        <taxon>Eukaryota</taxon>
        <taxon>Sar</taxon>
        <taxon>Stramenopiles</taxon>
        <taxon>Ochrophyta</taxon>
        <taxon>Bacillariophyta</taxon>
        <taxon>Coscinodiscophyceae</taxon>
        <taxon>Thalassiosirophycidae</taxon>
        <taxon>Thalassiosirales</taxon>
        <taxon>Skeletonemataceae</taxon>
        <taxon>Skeletonema</taxon>
        <taxon>Skeletonema marinoi-dohrnii complex</taxon>
    </lineage>
</organism>
<keyword evidence="1" id="KW-0175">Coiled coil</keyword>
<sequence length="67" mass="8014">MEQRLLEIIERQQSQMEQIQHRLDAMNRLWCSWVMMWAVCVSTTTIPQQQQYNNEGYGRMGGYFGRG</sequence>
<accession>A0AAD8YAC5</accession>
<feature type="coiled-coil region" evidence="1">
    <location>
        <begin position="2"/>
        <end position="29"/>
    </location>
</feature>
<name>A0AAD8YAC5_9STRA</name>
<evidence type="ECO:0000256" key="1">
    <source>
        <dbReference type="SAM" id="Coils"/>
    </source>
</evidence>
<evidence type="ECO:0000313" key="3">
    <source>
        <dbReference type="Proteomes" id="UP001224775"/>
    </source>
</evidence>
<evidence type="ECO:0000313" key="2">
    <source>
        <dbReference type="EMBL" id="KAK1742749.1"/>
    </source>
</evidence>
<gene>
    <name evidence="2" type="ORF">QTG54_006346</name>
</gene>
<dbReference type="EMBL" id="JATAAI010000010">
    <property type="protein sequence ID" value="KAK1742749.1"/>
    <property type="molecule type" value="Genomic_DNA"/>
</dbReference>
<protein>
    <submittedName>
        <fullName evidence="2">Uncharacterized protein</fullName>
    </submittedName>
</protein>
<proteinExistence type="predicted"/>
<keyword evidence="3" id="KW-1185">Reference proteome</keyword>